<evidence type="ECO:0008006" key="5">
    <source>
        <dbReference type="Google" id="ProtNLM"/>
    </source>
</evidence>
<protein>
    <recommendedName>
        <fullName evidence="5">Caffeine-induced death protein Cid2</fullName>
    </recommendedName>
</protein>
<sequence>MSNDALSAARLCQLPLRITSYGQVLRSQRAQHSLSSWTLFKVAGLFWVTVKSEKQREKHTAPIQAQKRMSEPPSRPNLTPQFCFNQTALQDFLRLSRGMIDDSIIQNLNALMTPSRKPWDPATTSERQIRPVERRPTDPQACQSFKNEVLFRSWQTRSDVLNYCAGVALDPSDPDLALKQVESAKERERVVDERLDPYSGRFFPREARTELLANLIRNERSVEGIIRSRTWSLVSERCGDPGTGWEEALNKWRHDREADR</sequence>
<evidence type="ECO:0000313" key="3">
    <source>
        <dbReference type="EMBL" id="KAF6220977.1"/>
    </source>
</evidence>
<feature type="region of interest" description="Disordered" evidence="2">
    <location>
        <begin position="57"/>
        <end position="77"/>
    </location>
</feature>
<evidence type="ECO:0000256" key="2">
    <source>
        <dbReference type="SAM" id="MobiDB-lite"/>
    </source>
</evidence>
<dbReference type="InterPro" id="IPR019171">
    <property type="entry name" value="MIX23"/>
</dbReference>
<evidence type="ECO:0000313" key="4">
    <source>
        <dbReference type="Proteomes" id="UP000593566"/>
    </source>
</evidence>
<comment type="caution">
    <text evidence="3">The sequence shown here is derived from an EMBL/GenBank/DDBJ whole genome shotgun (WGS) entry which is preliminary data.</text>
</comment>
<organism evidence="3 4">
    <name type="scientific">Letharia lupina</name>
    <dbReference type="NCBI Taxonomy" id="560253"/>
    <lineage>
        <taxon>Eukaryota</taxon>
        <taxon>Fungi</taxon>
        <taxon>Dikarya</taxon>
        <taxon>Ascomycota</taxon>
        <taxon>Pezizomycotina</taxon>
        <taxon>Lecanoromycetes</taxon>
        <taxon>OSLEUM clade</taxon>
        <taxon>Lecanoromycetidae</taxon>
        <taxon>Lecanorales</taxon>
        <taxon>Lecanorineae</taxon>
        <taxon>Parmeliaceae</taxon>
        <taxon>Letharia</taxon>
    </lineage>
</organism>
<dbReference type="PANTHER" id="PTHR31905">
    <property type="entry name" value="COILED-COIL DOMAIN-CONTAINING PROTEIN 58"/>
    <property type="match status" value="1"/>
</dbReference>
<evidence type="ECO:0000256" key="1">
    <source>
        <dbReference type="ARBA" id="ARBA00024204"/>
    </source>
</evidence>
<dbReference type="EMBL" id="JACCJB010000015">
    <property type="protein sequence ID" value="KAF6220977.1"/>
    <property type="molecule type" value="Genomic_DNA"/>
</dbReference>
<dbReference type="AlphaFoldDB" id="A0A8H6CCL5"/>
<accession>A0A8H6CCL5</accession>
<dbReference type="Pfam" id="PF09774">
    <property type="entry name" value="MIX23"/>
    <property type="match status" value="1"/>
</dbReference>
<dbReference type="Proteomes" id="UP000593566">
    <property type="component" value="Unassembled WGS sequence"/>
</dbReference>
<feature type="compositionally biased region" description="Basic and acidic residues" evidence="2">
    <location>
        <begin position="127"/>
        <end position="137"/>
    </location>
</feature>
<proteinExistence type="inferred from homology"/>
<dbReference type="GO" id="GO:0005758">
    <property type="term" value="C:mitochondrial intermembrane space"/>
    <property type="evidence" value="ECO:0007669"/>
    <property type="project" value="InterPro"/>
</dbReference>
<comment type="similarity">
    <text evidence="1">Belongs to the MIX23 family.</text>
</comment>
<keyword evidence="4" id="KW-1185">Reference proteome</keyword>
<feature type="region of interest" description="Disordered" evidence="2">
    <location>
        <begin position="116"/>
        <end position="139"/>
    </location>
</feature>
<dbReference type="PANTHER" id="PTHR31905:SF2">
    <property type="entry name" value="PROTEIN MIX23"/>
    <property type="match status" value="1"/>
</dbReference>
<reference evidence="3 4" key="1">
    <citation type="journal article" date="2020" name="Genomics">
        <title>Complete, high-quality genomes from long-read metagenomic sequencing of two wolf lichen thalli reveals enigmatic genome architecture.</title>
        <authorList>
            <person name="McKenzie S.K."/>
            <person name="Walston R.F."/>
            <person name="Allen J.L."/>
        </authorList>
    </citation>
    <scope>NUCLEOTIDE SEQUENCE [LARGE SCALE GENOMIC DNA]</scope>
    <source>
        <strain evidence="3">WasteWater1</strain>
    </source>
</reference>
<gene>
    <name evidence="3" type="ORF">HO133_002658</name>
</gene>
<name>A0A8H6CCL5_9LECA</name>
<dbReference type="RefSeq" id="XP_037150412.1">
    <property type="nucleotide sequence ID" value="XM_037293583.1"/>
</dbReference>
<dbReference type="GeneID" id="59331070"/>